<comment type="catalytic activity">
    <reaction evidence="1 7">
        <text>a myo-inositol phosphate + H2O = myo-inositol + phosphate</text>
        <dbReference type="Rhea" id="RHEA:24056"/>
        <dbReference type="ChEBI" id="CHEBI:15377"/>
        <dbReference type="ChEBI" id="CHEBI:17268"/>
        <dbReference type="ChEBI" id="CHEBI:43474"/>
        <dbReference type="ChEBI" id="CHEBI:84139"/>
        <dbReference type="EC" id="3.1.3.25"/>
    </reaction>
</comment>
<organism evidence="8 9">
    <name type="scientific">Candidatus Uhrbacteria bacterium RIFOXYB2_FULL_57_15</name>
    <dbReference type="NCBI Taxonomy" id="1802422"/>
    <lineage>
        <taxon>Bacteria</taxon>
        <taxon>Candidatus Uhriibacteriota</taxon>
    </lineage>
</organism>
<evidence type="ECO:0000313" key="9">
    <source>
        <dbReference type="Proteomes" id="UP000176501"/>
    </source>
</evidence>
<dbReference type="Gene3D" id="3.30.540.10">
    <property type="entry name" value="Fructose-1,6-Bisphosphatase, subunit A, domain 1"/>
    <property type="match status" value="1"/>
</dbReference>
<dbReference type="CDD" id="cd01639">
    <property type="entry name" value="IMPase"/>
    <property type="match status" value="1"/>
</dbReference>
<feature type="binding site" evidence="6">
    <location>
        <position position="69"/>
    </location>
    <ligand>
        <name>Mg(2+)</name>
        <dbReference type="ChEBI" id="CHEBI:18420"/>
        <label>1</label>
        <note>catalytic</note>
    </ligand>
</feature>
<evidence type="ECO:0000256" key="7">
    <source>
        <dbReference type="RuleBase" id="RU364068"/>
    </source>
</evidence>
<comment type="cofactor">
    <cofactor evidence="2 6 7">
        <name>Mg(2+)</name>
        <dbReference type="ChEBI" id="CHEBI:18420"/>
    </cofactor>
</comment>
<dbReference type="AlphaFoldDB" id="A0A1F7W5E5"/>
<keyword evidence="5 6" id="KW-0460">Magnesium</keyword>
<feature type="binding site" evidence="6">
    <location>
        <position position="216"/>
    </location>
    <ligand>
        <name>Mg(2+)</name>
        <dbReference type="ChEBI" id="CHEBI:18420"/>
        <label>1</label>
        <note>catalytic</note>
    </ligand>
</feature>
<dbReference type="Gene3D" id="3.40.190.80">
    <property type="match status" value="1"/>
</dbReference>
<keyword evidence="3 6" id="KW-0479">Metal-binding</keyword>
<dbReference type="GO" id="GO:0007165">
    <property type="term" value="P:signal transduction"/>
    <property type="evidence" value="ECO:0007669"/>
    <property type="project" value="TreeGrafter"/>
</dbReference>
<dbReference type="InterPro" id="IPR000760">
    <property type="entry name" value="Inositol_monophosphatase-like"/>
</dbReference>
<evidence type="ECO:0000256" key="4">
    <source>
        <dbReference type="ARBA" id="ARBA00022801"/>
    </source>
</evidence>
<gene>
    <name evidence="8" type="ORF">A2304_04775</name>
</gene>
<dbReference type="GO" id="GO:0046872">
    <property type="term" value="F:metal ion binding"/>
    <property type="evidence" value="ECO:0007669"/>
    <property type="project" value="UniProtKB-KW"/>
</dbReference>
<dbReference type="PROSITE" id="PS00629">
    <property type="entry name" value="IMP_1"/>
    <property type="match status" value="1"/>
</dbReference>
<evidence type="ECO:0000256" key="6">
    <source>
        <dbReference type="PIRSR" id="PIRSR600760-2"/>
    </source>
</evidence>
<evidence type="ECO:0000313" key="8">
    <source>
        <dbReference type="EMBL" id="OGL97866.1"/>
    </source>
</evidence>
<dbReference type="Proteomes" id="UP000176501">
    <property type="component" value="Unassembled WGS sequence"/>
</dbReference>
<reference evidence="8 9" key="1">
    <citation type="journal article" date="2016" name="Nat. Commun.">
        <title>Thousands of microbial genomes shed light on interconnected biogeochemical processes in an aquifer system.</title>
        <authorList>
            <person name="Anantharaman K."/>
            <person name="Brown C.T."/>
            <person name="Hug L.A."/>
            <person name="Sharon I."/>
            <person name="Castelle C.J."/>
            <person name="Probst A.J."/>
            <person name="Thomas B.C."/>
            <person name="Singh A."/>
            <person name="Wilkins M.J."/>
            <person name="Karaoz U."/>
            <person name="Brodie E.L."/>
            <person name="Williams K.H."/>
            <person name="Hubbard S.S."/>
            <person name="Banfield J.F."/>
        </authorList>
    </citation>
    <scope>NUCLEOTIDE SEQUENCE [LARGE SCALE GENOMIC DNA]</scope>
</reference>
<dbReference type="GO" id="GO:0008934">
    <property type="term" value="F:inositol monophosphate 1-phosphatase activity"/>
    <property type="evidence" value="ECO:0007669"/>
    <property type="project" value="InterPro"/>
</dbReference>
<feature type="binding site" evidence="6">
    <location>
        <position position="92"/>
    </location>
    <ligand>
        <name>Mg(2+)</name>
        <dbReference type="ChEBI" id="CHEBI:18420"/>
        <label>1</label>
        <note>catalytic</note>
    </ligand>
</feature>
<dbReference type="PANTHER" id="PTHR20854:SF4">
    <property type="entry name" value="INOSITOL-1-MONOPHOSPHATASE-RELATED"/>
    <property type="match status" value="1"/>
</dbReference>
<evidence type="ECO:0000256" key="5">
    <source>
        <dbReference type="ARBA" id="ARBA00022842"/>
    </source>
</evidence>
<name>A0A1F7W5E5_9BACT</name>
<comment type="caution">
    <text evidence="8">The sequence shown here is derived from an EMBL/GenBank/DDBJ whole genome shotgun (WGS) entry which is preliminary data.</text>
</comment>
<comment type="similarity">
    <text evidence="7">Belongs to the inositol monophosphatase superfamily.</text>
</comment>
<feature type="binding site" evidence="6">
    <location>
        <position position="91"/>
    </location>
    <ligand>
        <name>Mg(2+)</name>
        <dbReference type="ChEBI" id="CHEBI:18420"/>
        <label>1</label>
        <note>catalytic</note>
    </ligand>
</feature>
<dbReference type="InterPro" id="IPR020583">
    <property type="entry name" value="Inositol_monoP_metal-BS"/>
</dbReference>
<accession>A0A1F7W5E5</accession>
<dbReference type="Pfam" id="PF00459">
    <property type="entry name" value="Inositol_P"/>
    <property type="match status" value="1"/>
</dbReference>
<dbReference type="PRINTS" id="PR00377">
    <property type="entry name" value="IMPHPHTASES"/>
</dbReference>
<dbReference type="InterPro" id="IPR033942">
    <property type="entry name" value="IMPase"/>
</dbReference>
<proteinExistence type="inferred from homology"/>
<evidence type="ECO:0000256" key="3">
    <source>
        <dbReference type="ARBA" id="ARBA00022723"/>
    </source>
</evidence>
<feature type="binding site" evidence="6">
    <location>
        <position position="89"/>
    </location>
    <ligand>
        <name>Mg(2+)</name>
        <dbReference type="ChEBI" id="CHEBI:18420"/>
        <label>1</label>
        <note>catalytic</note>
    </ligand>
</feature>
<dbReference type="PANTHER" id="PTHR20854">
    <property type="entry name" value="INOSITOL MONOPHOSPHATASE"/>
    <property type="match status" value="1"/>
</dbReference>
<evidence type="ECO:0000256" key="1">
    <source>
        <dbReference type="ARBA" id="ARBA00001033"/>
    </source>
</evidence>
<sequence length="267" mass="29046">MASSPLKTAIFAAREAGKILMAAYEGSAESLDVHYKKFREPVSIVDLASNDAIIQKISRAFPNDGILSEESKGLEAPNIAGAGFTWIIDPLDGTSNFINHIPLFAVVIARVQNGIPMLGVIYDPLHDELFTADRGKGARLNGKPIRVSERDVTRGAMLFAGRGYRDHDRLRHGRIIYALERKTPYFRRLGSAAHMLAGVACGRADATILTGNKPWDTVAGMLLVEEAGGKVSNYCGKHWTIKSEDLVATNAAIHKHIVAITKRSASR</sequence>
<dbReference type="EC" id="3.1.3.25" evidence="7"/>
<dbReference type="GO" id="GO:0006020">
    <property type="term" value="P:inositol metabolic process"/>
    <property type="evidence" value="ECO:0007669"/>
    <property type="project" value="TreeGrafter"/>
</dbReference>
<dbReference type="FunFam" id="3.30.540.10:FF:000003">
    <property type="entry name" value="Inositol-1-monophosphatase"/>
    <property type="match status" value="1"/>
</dbReference>
<dbReference type="EMBL" id="MGFE01000028">
    <property type="protein sequence ID" value="OGL97866.1"/>
    <property type="molecule type" value="Genomic_DNA"/>
</dbReference>
<dbReference type="SUPFAM" id="SSF56655">
    <property type="entry name" value="Carbohydrate phosphatase"/>
    <property type="match status" value="1"/>
</dbReference>
<evidence type="ECO:0000256" key="2">
    <source>
        <dbReference type="ARBA" id="ARBA00001946"/>
    </source>
</evidence>
<keyword evidence="4 7" id="KW-0378">Hydrolase</keyword>
<protein>
    <recommendedName>
        <fullName evidence="7">Inositol-1-monophosphatase</fullName>
        <ecNumber evidence="7">3.1.3.25</ecNumber>
    </recommendedName>
</protein>